<protein>
    <recommendedName>
        <fullName evidence="3">Cytoskeleton protein RodZ-like C-terminal domain-containing protein</fullName>
    </recommendedName>
</protein>
<dbReference type="InterPro" id="IPR010982">
    <property type="entry name" value="Lambda_DNA-bd_dom_sf"/>
</dbReference>
<dbReference type="PANTHER" id="PTHR34475">
    <property type="match status" value="1"/>
</dbReference>
<dbReference type="RefSeq" id="WP_006150918.1">
    <property type="nucleotide sequence ID" value="NZ_AFNN01000021.1"/>
</dbReference>
<dbReference type="PANTHER" id="PTHR34475:SF1">
    <property type="entry name" value="CYTOSKELETON PROTEIN RODZ"/>
    <property type="match status" value="1"/>
</dbReference>
<evidence type="ECO:0000313" key="4">
    <source>
        <dbReference type="EMBL" id="EGL85562.1"/>
    </source>
</evidence>
<dbReference type="AlphaFoldDB" id="F5W1D1"/>
<keyword evidence="2" id="KW-1133">Transmembrane helix</keyword>
<dbReference type="NCBIfam" id="NF041534">
    <property type="entry name" value="rodZ_Strepcoccus"/>
    <property type="match status" value="1"/>
</dbReference>
<dbReference type="Proteomes" id="UP000010138">
    <property type="component" value="Unassembled WGS sequence"/>
</dbReference>
<dbReference type="EMBL" id="AFNN01000021">
    <property type="protein sequence ID" value="EGL85562.1"/>
    <property type="molecule type" value="Genomic_DNA"/>
</dbReference>
<dbReference type="OrthoDB" id="9797543at2"/>
<dbReference type="InterPro" id="IPR048211">
    <property type="entry name" value="RodZ-like"/>
</dbReference>
<gene>
    <name evidence="4" type="ORF">HMPREF9967_0342</name>
</gene>
<keyword evidence="2" id="KW-0472">Membrane</keyword>
<organism evidence="4 5">
    <name type="scientific">Streptococcus infantis SK1076</name>
    <dbReference type="NCBI Taxonomy" id="1005705"/>
    <lineage>
        <taxon>Bacteria</taxon>
        <taxon>Bacillati</taxon>
        <taxon>Bacillota</taxon>
        <taxon>Bacilli</taxon>
        <taxon>Lactobacillales</taxon>
        <taxon>Streptococcaceae</taxon>
        <taxon>Streptococcus</taxon>
    </lineage>
</organism>
<evidence type="ECO:0000256" key="1">
    <source>
        <dbReference type="SAM" id="MobiDB-lite"/>
    </source>
</evidence>
<dbReference type="InterPro" id="IPR050400">
    <property type="entry name" value="Bact_Cytoskel_RodZ"/>
</dbReference>
<dbReference type="GO" id="GO:0003677">
    <property type="term" value="F:DNA binding"/>
    <property type="evidence" value="ECO:0007669"/>
    <property type="project" value="InterPro"/>
</dbReference>
<reference evidence="4 5" key="1">
    <citation type="submission" date="2011-04" db="EMBL/GenBank/DDBJ databases">
        <authorList>
            <person name="Durkin A.S."/>
            <person name="Radune D."/>
            <person name="Hostetler J."/>
            <person name="Torralba M."/>
            <person name="Gillis M."/>
            <person name="Methe B."/>
            <person name="Sutton G."/>
            <person name="Nelson K.E."/>
        </authorList>
    </citation>
    <scope>NUCLEOTIDE SEQUENCE [LARGE SCALE GENOMIC DNA]</scope>
    <source>
        <strain evidence="4 5">SK1076</strain>
    </source>
</reference>
<dbReference type="InterPro" id="IPR025194">
    <property type="entry name" value="RodZ-like_C"/>
</dbReference>
<feature type="region of interest" description="Disordered" evidence="1">
    <location>
        <begin position="161"/>
        <end position="189"/>
    </location>
</feature>
<keyword evidence="2" id="KW-0812">Transmembrane</keyword>
<proteinExistence type="predicted"/>
<dbReference type="Pfam" id="PF13464">
    <property type="entry name" value="RodZ_C"/>
    <property type="match status" value="1"/>
</dbReference>
<evidence type="ECO:0000259" key="3">
    <source>
        <dbReference type="Pfam" id="PF13464"/>
    </source>
</evidence>
<dbReference type="Pfam" id="PF13413">
    <property type="entry name" value="HTH_25"/>
    <property type="match status" value="1"/>
</dbReference>
<dbReference type="eggNOG" id="COG1426">
    <property type="taxonomic scope" value="Bacteria"/>
</dbReference>
<accession>F5W1D1</accession>
<dbReference type="Gene3D" id="1.10.260.40">
    <property type="entry name" value="lambda repressor-like DNA-binding domains"/>
    <property type="match status" value="1"/>
</dbReference>
<evidence type="ECO:0000313" key="5">
    <source>
        <dbReference type="Proteomes" id="UP000010138"/>
    </source>
</evidence>
<feature type="domain" description="Cytoskeleton protein RodZ-like C-terminal" evidence="3">
    <location>
        <begin position="217"/>
        <end position="275"/>
    </location>
</feature>
<evidence type="ECO:0000256" key="2">
    <source>
        <dbReference type="SAM" id="Phobius"/>
    </source>
</evidence>
<dbReference type="SUPFAM" id="SSF47413">
    <property type="entry name" value="lambda repressor-like DNA-binding domains"/>
    <property type="match status" value="1"/>
</dbReference>
<sequence length="289" mass="32149">MRLERRNDKYEKKTIGEVLRLARVNQGLSLEELQRKTDIQLDMLEALESDDFDKLPSPFYVRSFLRKYAWAVELDESIVLDAYDSGSMITYEEVDVDEIELSGRRRSNRKKRSLLPLFYFVLFSLSILVFVTYYVWTYIQTQPTETTSANYNVVTTTTNATTSETTTSETTTSNQTTSPSSSSEASTVTVSGQGDVISVEYKTSKDTAELQLSVTDATSWISVSDTDLAGGTTLEPNNKTAKTTVSKGSPVTITLGVVKGVKIKIDNQEIDTAKLTGQTGWIRLTVSSN</sequence>
<feature type="transmembrane region" description="Helical" evidence="2">
    <location>
        <begin position="114"/>
        <end position="136"/>
    </location>
</feature>
<name>F5W1D1_9STRE</name>
<comment type="caution">
    <text evidence="4">The sequence shown here is derived from an EMBL/GenBank/DDBJ whole genome shotgun (WGS) entry which is preliminary data.</text>
</comment>